<dbReference type="EMBL" id="AWSU01000307">
    <property type="protein sequence ID" value="ERI74614.1"/>
    <property type="molecule type" value="Genomic_DNA"/>
</dbReference>
<evidence type="ECO:0000313" key="3">
    <source>
        <dbReference type="Proteomes" id="UP000016491"/>
    </source>
</evidence>
<accession>A0ABC9TTM2</accession>
<dbReference type="Proteomes" id="UP000016491">
    <property type="component" value="Unassembled WGS sequence"/>
</dbReference>
<comment type="caution">
    <text evidence="2">The sequence shown here is derived from an EMBL/GenBank/DDBJ whole genome shotgun (WGS) entry which is preliminary data.</text>
</comment>
<keyword evidence="1" id="KW-1133">Transmembrane helix</keyword>
<evidence type="ECO:0000313" key="2">
    <source>
        <dbReference type="EMBL" id="ERI74614.1"/>
    </source>
</evidence>
<name>A0ABC9TTM2_CLOSY</name>
<organism evidence="2 3">
    <name type="scientific">[Clostridium] symbiosum ATCC 14940</name>
    <dbReference type="NCBI Taxonomy" id="411472"/>
    <lineage>
        <taxon>Bacteria</taxon>
        <taxon>Bacillati</taxon>
        <taxon>Bacillota</taxon>
        <taxon>Clostridia</taxon>
        <taxon>Lachnospirales</taxon>
        <taxon>Lachnospiraceae</taxon>
        <taxon>Otoolea</taxon>
    </lineage>
</organism>
<reference evidence="2 3" key="1">
    <citation type="submission" date="2013-07" db="EMBL/GenBank/DDBJ databases">
        <authorList>
            <person name="Weinstock G."/>
            <person name="Sodergren E."/>
            <person name="Wylie T."/>
            <person name="Fulton L."/>
            <person name="Fulton R."/>
            <person name="Fronick C."/>
            <person name="O'Laughlin M."/>
            <person name="Godfrey J."/>
            <person name="Miner T."/>
            <person name="Herter B."/>
            <person name="Appelbaum E."/>
            <person name="Cordes M."/>
            <person name="Lek S."/>
            <person name="Wollam A."/>
            <person name="Pepin K.H."/>
            <person name="Palsikar V.B."/>
            <person name="Mitreva M."/>
            <person name="Wilson R.K."/>
        </authorList>
    </citation>
    <scope>NUCLEOTIDE SEQUENCE [LARGE SCALE GENOMIC DNA]</scope>
    <source>
        <strain evidence="2 3">ATCC 14940</strain>
    </source>
</reference>
<keyword evidence="1" id="KW-0472">Membrane</keyword>
<dbReference type="AlphaFoldDB" id="A0ABC9TTM2"/>
<proteinExistence type="predicted"/>
<keyword evidence="1" id="KW-0812">Transmembrane</keyword>
<sequence>MDLLLTLFISCFCFYNYILKNSNLILLYTIFYILYQLVLMIFNKKVYL</sequence>
<feature type="transmembrane region" description="Helical" evidence="1">
    <location>
        <begin position="23"/>
        <end position="42"/>
    </location>
</feature>
<gene>
    <name evidence="2" type="ORF">CLOSYM_03814</name>
</gene>
<protein>
    <submittedName>
        <fullName evidence="2">Uncharacterized protein</fullName>
    </submittedName>
</protein>
<evidence type="ECO:0000256" key="1">
    <source>
        <dbReference type="SAM" id="Phobius"/>
    </source>
</evidence>